<dbReference type="STRING" id="225324.SAMN02745126_04842"/>
<organism evidence="1 2">
    <name type="scientific">Enhydrobacter aerosaccus</name>
    <dbReference type="NCBI Taxonomy" id="225324"/>
    <lineage>
        <taxon>Bacteria</taxon>
        <taxon>Pseudomonadati</taxon>
        <taxon>Pseudomonadota</taxon>
        <taxon>Alphaproteobacteria</taxon>
        <taxon>Hyphomicrobiales</taxon>
        <taxon>Enhydrobacter</taxon>
    </lineage>
</organism>
<dbReference type="InterPro" id="IPR041197">
    <property type="entry name" value="LD_cluster3"/>
</dbReference>
<name>A0A1T4SL86_9HYPH</name>
<evidence type="ECO:0000313" key="2">
    <source>
        <dbReference type="Proteomes" id="UP000190092"/>
    </source>
</evidence>
<keyword evidence="2" id="KW-1185">Reference proteome</keyword>
<sequence>MADVIFLSASVPDPKRAPQFAATADPVAITAAVTALVYVTLGRRLLVWGGHPAITPMIWVAAESMDVDYATWVKLYQSKFFEDDFPEENARFGNVVFVDPVDNDRRASLRSMRDRMFQEQRFQAAVFIGGMEGILEEHELFHHYQPDAAVVPVASTGGATLELASRTVPASSDLRTDLDYVALFHRQLHIQTREQRYRQPKDQPADMAERLYRRGG</sequence>
<dbReference type="Proteomes" id="UP000190092">
    <property type="component" value="Unassembled WGS sequence"/>
</dbReference>
<dbReference type="AlphaFoldDB" id="A0A1T4SL86"/>
<dbReference type="RefSeq" id="WP_085936580.1">
    <property type="nucleotide sequence ID" value="NZ_FUWJ01000008.1"/>
</dbReference>
<dbReference type="Pfam" id="PF18180">
    <property type="entry name" value="LD_cluster3"/>
    <property type="match status" value="1"/>
</dbReference>
<proteinExistence type="predicted"/>
<gene>
    <name evidence="1" type="ORF">SAMN02745126_04842</name>
</gene>
<reference evidence="2" key="1">
    <citation type="submission" date="2017-02" db="EMBL/GenBank/DDBJ databases">
        <authorList>
            <person name="Varghese N."/>
            <person name="Submissions S."/>
        </authorList>
    </citation>
    <scope>NUCLEOTIDE SEQUENCE [LARGE SCALE GENOMIC DNA]</scope>
    <source>
        <strain evidence="2">ATCC 27094</strain>
    </source>
</reference>
<dbReference type="OrthoDB" id="5525437at2"/>
<protein>
    <submittedName>
        <fullName evidence="1">Uncharacterized protein</fullName>
    </submittedName>
</protein>
<accession>A0A1T4SL86</accession>
<evidence type="ECO:0000313" key="1">
    <source>
        <dbReference type="EMBL" id="SKA28906.1"/>
    </source>
</evidence>
<dbReference type="EMBL" id="FUWJ01000008">
    <property type="protein sequence ID" value="SKA28906.1"/>
    <property type="molecule type" value="Genomic_DNA"/>
</dbReference>